<feature type="non-terminal residue" evidence="8">
    <location>
        <position position="1327"/>
    </location>
</feature>
<evidence type="ECO:0000256" key="6">
    <source>
        <dbReference type="ARBA" id="ARBA00023242"/>
    </source>
</evidence>
<organism evidence="8 9">
    <name type="scientific">Meganyctiphanes norvegica</name>
    <name type="common">Northern krill</name>
    <name type="synonym">Thysanopoda norvegica</name>
    <dbReference type="NCBI Taxonomy" id="48144"/>
    <lineage>
        <taxon>Eukaryota</taxon>
        <taxon>Metazoa</taxon>
        <taxon>Ecdysozoa</taxon>
        <taxon>Arthropoda</taxon>
        <taxon>Crustacea</taxon>
        <taxon>Multicrustacea</taxon>
        <taxon>Malacostraca</taxon>
        <taxon>Eumalacostraca</taxon>
        <taxon>Eucarida</taxon>
        <taxon>Euphausiacea</taxon>
        <taxon>Euphausiidae</taxon>
        <taxon>Meganyctiphanes</taxon>
    </lineage>
</organism>
<comment type="similarity">
    <text evidence="2">Belongs to the Mediator complex subunit 23 family.</text>
</comment>
<evidence type="ECO:0000313" key="8">
    <source>
        <dbReference type="EMBL" id="CAL4068022.1"/>
    </source>
</evidence>
<accession>A0AAV2Q496</accession>
<dbReference type="GO" id="GO:0005667">
    <property type="term" value="C:transcription regulator complex"/>
    <property type="evidence" value="ECO:0007669"/>
    <property type="project" value="TreeGrafter"/>
</dbReference>
<gene>
    <name evidence="8" type="ORF">MNOR_LOCUS6904</name>
</gene>
<dbReference type="PANTHER" id="PTHR12691:SF10">
    <property type="entry name" value="MEDIATOR OF RNA POLYMERASE II TRANSCRIPTION SUBUNIT 23"/>
    <property type="match status" value="1"/>
</dbReference>
<dbReference type="PANTHER" id="PTHR12691">
    <property type="entry name" value="MEDIATOR OF RNA POLYMERASE II TRANSCRIPTION SUBUNIT 23"/>
    <property type="match status" value="1"/>
</dbReference>
<proteinExistence type="inferred from homology"/>
<sequence>MPQLRKRDNRIMEHSGVTCVTVRDKLLFVLLPKSSFENNQMILVTCCRGKSRIFYQSGTANIMIENVQNKKGQKWPKNDLNSDQEQRCMVDTSTLLILIQDSFSWLQNCKRAFMVAFVLNLRTRSGDLAHALSVYCNLSNGSRKLKQYHIFFHLKIFFCRSIMSLTHYVTRGIGNLCYSSPVLRQRKIYLVSQKPKEVVKEMMHRNGSIIQTRSTRKDLLKLENLFQNCPLSPCSPLLPSFTKKSQNVELFRIIGQKMLIFLPEDFKRNLSKSITQNINFWTLLSILLTVKNKDNTIVYTLDYIFDFMVLLKMAVKKLRARVHIFLIIYQNIHLKIKHFRESLKEHALVLLLGISQNFGFFNPLPAGSQKTSYKSRIMCAMVEFLLNRCTKLTTKMVSYLYQTIGFHLCTKFHVKIFSRTGNISENMKVLICFSKSEVQFTILFDLSSGIELLYPEKEPLPVPDYSEPRCVLQMSAMCILLHILKKAQSDSIRTPRQLLPVVKLHHEFLQNLAHTSPQLPLMTPGAGTDYRIALLLNAYSTNPDYFQRPILALSESIQGKQNSTVPMPGMNCVAHGATTPLTMTLLDTLTVHVKMSLIHNITQHITKQAQHKTAVALAPALLETYARLLEYTEIESIGIKTFITTVLPAVFRSHVWGILHALLEMFIHRIHHSQPQYRVQLLSTINLMPLNNIAQITQLHICMESVALRLIMGLDNAGVMPSLTRFFPEPKSSLISNDSEELNRVLVLTMARAINVTGCDSSGESSRWCVDFLNKVMQHTPHTWANHTLQCFPPIIAEYYHTHAPPRDNMMTLKKAVEEEYRKWKSMSNENDIITHFSTQHQNSPLFLCLLFKMVLETERVPPVAYKVLERVGPRALAGHVRTLCDFLVLEFSSSAGGQHVTKYVETMNAIIWKYNIVAIDRLMLCLVLRTHEGSEAHVCFFIIQLLLLKPAELRNRVQEFCKENSPDHWRQNNWYEKHMAFHRKFPEKFSPESILAEQNNMSSQYQTLPNFFSNVCLRFLPVLDIIIHRFLELEQVHKNLATILERLGMLYKFHDRPITYLYNTFHYYESKLRELPSLKRRLVMAVIVSQQECHPSGWALTEPYQKYLTFPQEDTQPLWTPNLSYYTDIVKRLVNTIRGKPTFPAIEWRFNEFSNAGTHALHVTCVELMALPVKPVDVANNLLDVLLRGYCNIPQGELEEYVNAVGLILTWLPEAYWITIHDHIIDMLNSPCLKAPPAGSLDPFMLLNLQQLQASLCDTSSALTLAVAHSFWHHGSFGQVGRIPQYLARRASQKAIAGPKGQPKIVGLMVQPQLTGYDINRGRKLL</sequence>
<dbReference type="GO" id="GO:0006357">
    <property type="term" value="P:regulation of transcription by RNA polymerase II"/>
    <property type="evidence" value="ECO:0007669"/>
    <property type="project" value="TreeGrafter"/>
</dbReference>
<keyword evidence="5" id="KW-0804">Transcription</keyword>
<evidence type="ECO:0000256" key="4">
    <source>
        <dbReference type="ARBA" id="ARBA00023015"/>
    </source>
</evidence>
<name>A0AAV2Q496_MEGNR</name>
<keyword evidence="9" id="KW-1185">Reference proteome</keyword>
<protein>
    <recommendedName>
        <fullName evidence="3">Mediator of RNA polymerase II transcription subunit 23</fullName>
    </recommendedName>
    <alternativeName>
        <fullName evidence="7">Mediator complex subunit 23</fullName>
    </alternativeName>
</protein>
<comment type="subcellular location">
    <subcellularLocation>
        <location evidence="1">Nucleus</location>
    </subcellularLocation>
</comment>
<dbReference type="Pfam" id="PF11573">
    <property type="entry name" value="Med23"/>
    <property type="match status" value="1"/>
</dbReference>
<evidence type="ECO:0000256" key="3">
    <source>
        <dbReference type="ARBA" id="ARBA00019696"/>
    </source>
</evidence>
<evidence type="ECO:0000256" key="2">
    <source>
        <dbReference type="ARBA" id="ARBA00010222"/>
    </source>
</evidence>
<dbReference type="InterPro" id="IPR021629">
    <property type="entry name" value="Mediator_Med23"/>
</dbReference>
<comment type="caution">
    <text evidence="8">The sequence shown here is derived from an EMBL/GenBank/DDBJ whole genome shotgun (WGS) entry which is preliminary data.</text>
</comment>
<dbReference type="GO" id="GO:0016592">
    <property type="term" value="C:mediator complex"/>
    <property type="evidence" value="ECO:0007669"/>
    <property type="project" value="TreeGrafter"/>
</dbReference>
<evidence type="ECO:0000256" key="1">
    <source>
        <dbReference type="ARBA" id="ARBA00004123"/>
    </source>
</evidence>
<dbReference type="Proteomes" id="UP001497623">
    <property type="component" value="Unassembled WGS sequence"/>
</dbReference>
<evidence type="ECO:0000313" key="9">
    <source>
        <dbReference type="Proteomes" id="UP001497623"/>
    </source>
</evidence>
<evidence type="ECO:0000256" key="7">
    <source>
        <dbReference type="ARBA" id="ARBA00031961"/>
    </source>
</evidence>
<keyword evidence="4" id="KW-0805">Transcription regulation</keyword>
<evidence type="ECO:0000256" key="5">
    <source>
        <dbReference type="ARBA" id="ARBA00023163"/>
    </source>
</evidence>
<keyword evidence="6" id="KW-0539">Nucleus</keyword>
<reference evidence="8 9" key="1">
    <citation type="submission" date="2024-05" db="EMBL/GenBank/DDBJ databases">
        <authorList>
            <person name="Wallberg A."/>
        </authorList>
    </citation>
    <scope>NUCLEOTIDE SEQUENCE [LARGE SCALE GENOMIC DNA]</scope>
</reference>
<dbReference type="EMBL" id="CAXKWB010002933">
    <property type="protein sequence ID" value="CAL4068022.1"/>
    <property type="molecule type" value="Genomic_DNA"/>
</dbReference>
<dbReference type="GO" id="GO:0010628">
    <property type="term" value="P:positive regulation of gene expression"/>
    <property type="evidence" value="ECO:0007669"/>
    <property type="project" value="TreeGrafter"/>
</dbReference>